<protein>
    <submittedName>
        <fullName evidence="1">Type II toxin-antitoxin system RelE/ParE family toxin</fullName>
    </submittedName>
</protein>
<dbReference type="PANTHER" id="PTHR38813:SF1">
    <property type="entry name" value="TOXIN RELE1-RELATED"/>
    <property type="match status" value="1"/>
</dbReference>
<dbReference type="InterPro" id="IPR035093">
    <property type="entry name" value="RelE/ParE_toxin_dom_sf"/>
</dbReference>
<proteinExistence type="predicted"/>
<dbReference type="SUPFAM" id="SSF143011">
    <property type="entry name" value="RelE-like"/>
    <property type="match status" value="1"/>
</dbReference>
<accession>A0ABD5YY28</accession>
<dbReference type="AlphaFoldDB" id="A0ABD5YY28"/>
<dbReference type="InterPro" id="IPR052747">
    <property type="entry name" value="TA_system_RelE_toxin"/>
</dbReference>
<gene>
    <name evidence="1" type="ORF">ACFQL7_28010</name>
</gene>
<dbReference type="RefSeq" id="WP_390207091.1">
    <property type="nucleotide sequence ID" value="NZ_JBHSZC010000006.1"/>
</dbReference>
<dbReference type="Gene3D" id="3.30.2310.20">
    <property type="entry name" value="RelE-like"/>
    <property type="match status" value="1"/>
</dbReference>
<dbReference type="EMBL" id="JBHTAX010000007">
    <property type="protein sequence ID" value="MFC7193256.1"/>
    <property type="molecule type" value="Genomic_DNA"/>
</dbReference>
<sequence length="95" mass="11154">MSYQVLLHPDVDAFLQSLDEKSERICRENLGYLAEDPYPGSGQGDKEGLVIDGEDRYRQHISHRYTAFYDIYEEKKQVRVTEVLPIDQAHKRYGY</sequence>
<keyword evidence="2" id="KW-1185">Reference proteome</keyword>
<dbReference type="Proteomes" id="UP001596417">
    <property type="component" value="Unassembled WGS sequence"/>
</dbReference>
<comment type="caution">
    <text evidence="1">The sequence shown here is derived from an EMBL/GenBank/DDBJ whole genome shotgun (WGS) entry which is preliminary data.</text>
</comment>
<name>A0ABD5YY28_9EURY</name>
<dbReference type="PANTHER" id="PTHR38813">
    <property type="match status" value="1"/>
</dbReference>
<evidence type="ECO:0000313" key="2">
    <source>
        <dbReference type="Proteomes" id="UP001596417"/>
    </source>
</evidence>
<evidence type="ECO:0000313" key="1">
    <source>
        <dbReference type="EMBL" id="MFC7193256.1"/>
    </source>
</evidence>
<organism evidence="1 2">
    <name type="scientific">Halocatena marina</name>
    <dbReference type="NCBI Taxonomy" id="2934937"/>
    <lineage>
        <taxon>Archaea</taxon>
        <taxon>Methanobacteriati</taxon>
        <taxon>Methanobacteriota</taxon>
        <taxon>Stenosarchaea group</taxon>
        <taxon>Halobacteria</taxon>
        <taxon>Halobacteriales</taxon>
        <taxon>Natronomonadaceae</taxon>
        <taxon>Halocatena</taxon>
    </lineage>
</organism>
<reference evidence="1 2" key="1">
    <citation type="journal article" date="2019" name="Int. J. Syst. Evol. Microbiol.">
        <title>The Global Catalogue of Microorganisms (GCM) 10K type strain sequencing project: providing services to taxonomists for standard genome sequencing and annotation.</title>
        <authorList>
            <consortium name="The Broad Institute Genomics Platform"/>
            <consortium name="The Broad Institute Genome Sequencing Center for Infectious Disease"/>
            <person name="Wu L."/>
            <person name="Ma J."/>
        </authorList>
    </citation>
    <scope>NUCLEOTIDE SEQUENCE [LARGE SCALE GENOMIC DNA]</scope>
    <source>
        <strain evidence="1 2">RDMS1</strain>
    </source>
</reference>